<evidence type="ECO:0000256" key="1">
    <source>
        <dbReference type="ARBA" id="ARBA00023054"/>
    </source>
</evidence>
<keyword evidence="5" id="KW-0282">Flagellum</keyword>
<dbReference type="GeneID" id="117366050"/>
<feature type="domain" description="DUF4200" evidence="3">
    <location>
        <begin position="35"/>
        <end position="153"/>
    </location>
</feature>
<organism evidence="4 5">
    <name type="scientific">Geotrypetes seraphini</name>
    <name type="common">Gaboon caecilian</name>
    <name type="synonym">Caecilia seraphini</name>
    <dbReference type="NCBI Taxonomy" id="260995"/>
    <lineage>
        <taxon>Eukaryota</taxon>
        <taxon>Metazoa</taxon>
        <taxon>Chordata</taxon>
        <taxon>Craniata</taxon>
        <taxon>Vertebrata</taxon>
        <taxon>Euteleostomi</taxon>
        <taxon>Amphibia</taxon>
        <taxon>Gymnophiona</taxon>
        <taxon>Geotrypetes</taxon>
    </lineage>
</organism>
<reference evidence="5" key="1">
    <citation type="submission" date="2025-08" db="UniProtKB">
        <authorList>
            <consortium name="RefSeq"/>
        </authorList>
    </citation>
    <scope>IDENTIFICATION</scope>
</reference>
<evidence type="ECO:0000256" key="2">
    <source>
        <dbReference type="SAM" id="Coils"/>
    </source>
</evidence>
<evidence type="ECO:0000313" key="5">
    <source>
        <dbReference type="RefSeq" id="XP_033812999.1"/>
    </source>
</evidence>
<dbReference type="PANTHER" id="PTHR21683:SF2">
    <property type="entry name" value="COILED-COIL DOMAIN-CONTAINING PROTEIN 42 LIKE-2-LIKE"/>
    <property type="match status" value="1"/>
</dbReference>
<feature type="coiled-coil region" evidence="2">
    <location>
        <begin position="35"/>
        <end position="83"/>
    </location>
</feature>
<dbReference type="RefSeq" id="XP_033812999.1">
    <property type="nucleotide sequence ID" value="XM_033957108.1"/>
</dbReference>
<dbReference type="CTD" id="387885"/>
<protein>
    <submittedName>
        <fullName evidence="5">Cilia- and flagella-associated protein 73 isoform X1</fullName>
    </submittedName>
</protein>
<dbReference type="Proteomes" id="UP000515159">
    <property type="component" value="Chromosome 8"/>
</dbReference>
<keyword evidence="5" id="KW-0969">Cilium</keyword>
<dbReference type="OrthoDB" id="10264298at2759"/>
<keyword evidence="1 2" id="KW-0175">Coiled coil</keyword>
<keyword evidence="5" id="KW-0966">Cell projection</keyword>
<evidence type="ECO:0000313" key="4">
    <source>
        <dbReference type="Proteomes" id="UP000515159"/>
    </source>
</evidence>
<proteinExistence type="predicted"/>
<sequence>MAFSLEDYFRTALEGKLFVKMPEREDEYLTPATRLLEKRREMAEIEHALRAQKEEFQMKMESLQQRREELERKEEELKDSIFKFDKFLRENDSKRSRAEKKADAERLITAQKEKEVVRLQEEINLLTLRREKLGKSVEKYVIFQKYLQKVLEKSEEFQEISEMVNRFNTLLATQAKLVKRESDSQETMEQERAQLHQYTEEMQNAILQLNNKLAGLKIKLEKAQSTTLQLEAKWAHILNTAVKKILLLGQIKMATFNIFQILTKQMRQQPDIPLNDPLGQLDQIHDCLIDLSAILTELEKNYPTANHPYKVEPVPAALLSKTDGCPRP</sequence>
<dbReference type="AlphaFoldDB" id="A0A6P8S4S8"/>
<dbReference type="InParanoid" id="A0A6P8S4S8"/>
<dbReference type="InterPro" id="IPR051147">
    <property type="entry name" value="CFAP_domain-containing"/>
</dbReference>
<dbReference type="Pfam" id="PF13863">
    <property type="entry name" value="DUF4200"/>
    <property type="match status" value="1"/>
</dbReference>
<gene>
    <name evidence="5" type="primary">CFAP73</name>
</gene>
<feature type="coiled-coil region" evidence="2">
    <location>
        <begin position="181"/>
        <end position="233"/>
    </location>
</feature>
<dbReference type="GO" id="GO:0005856">
    <property type="term" value="C:cytoskeleton"/>
    <property type="evidence" value="ECO:0007669"/>
    <property type="project" value="UniProtKB-ARBA"/>
</dbReference>
<dbReference type="InterPro" id="IPR025252">
    <property type="entry name" value="DUF4200"/>
</dbReference>
<dbReference type="FunCoup" id="A0A6P8S4S8">
    <property type="interactions" value="3"/>
</dbReference>
<accession>A0A6P8S4S8</accession>
<keyword evidence="4" id="KW-1185">Reference proteome</keyword>
<dbReference type="PANTHER" id="PTHR21683">
    <property type="entry name" value="COILED-COIL DOMAIN-CONTAINING PROTEIN 42 LIKE-2-LIKE-RELATED"/>
    <property type="match status" value="1"/>
</dbReference>
<evidence type="ECO:0000259" key="3">
    <source>
        <dbReference type="Pfam" id="PF13863"/>
    </source>
</evidence>
<name>A0A6P8S4S8_GEOSA</name>
<dbReference type="KEGG" id="gsh:117366050"/>